<dbReference type="InterPro" id="IPR010982">
    <property type="entry name" value="Lambda_DNA-bd_dom_sf"/>
</dbReference>
<organism evidence="2 3">
    <name type="scientific">Providencia heimbachae ATCC 35613</name>
    <dbReference type="NCBI Taxonomy" id="1354272"/>
    <lineage>
        <taxon>Bacteria</taxon>
        <taxon>Pseudomonadati</taxon>
        <taxon>Pseudomonadota</taxon>
        <taxon>Gammaproteobacteria</taxon>
        <taxon>Enterobacterales</taxon>
        <taxon>Morganellaceae</taxon>
        <taxon>Providencia</taxon>
    </lineage>
</organism>
<dbReference type="PROSITE" id="PS50943">
    <property type="entry name" value="HTH_CROC1"/>
    <property type="match status" value="1"/>
</dbReference>
<dbReference type="CDD" id="cd00093">
    <property type="entry name" value="HTH_XRE"/>
    <property type="match status" value="1"/>
</dbReference>
<dbReference type="Pfam" id="PF01381">
    <property type="entry name" value="HTH_3"/>
    <property type="match status" value="1"/>
</dbReference>
<dbReference type="EMBL" id="LXEW01000015">
    <property type="protein sequence ID" value="OAT53545.1"/>
    <property type="molecule type" value="Genomic_DNA"/>
</dbReference>
<dbReference type="RefSeq" id="WP_068442579.1">
    <property type="nucleotide sequence ID" value="NZ_LXEW01000015.1"/>
</dbReference>
<dbReference type="AlphaFoldDB" id="A0A1B7K0A9"/>
<dbReference type="InterPro" id="IPR001387">
    <property type="entry name" value="Cro/C1-type_HTH"/>
</dbReference>
<accession>A0A1B7K0A9</accession>
<dbReference type="Proteomes" id="UP000078224">
    <property type="component" value="Unassembled WGS sequence"/>
</dbReference>
<keyword evidence="3" id="KW-1185">Reference proteome</keyword>
<keyword evidence="2" id="KW-0238">DNA-binding</keyword>
<feature type="domain" description="HTH cro/C1-type" evidence="1">
    <location>
        <begin position="41"/>
        <end position="96"/>
    </location>
</feature>
<protein>
    <submittedName>
        <fullName evidence="2">Putative DNA-binding phage-related protein</fullName>
    </submittedName>
</protein>
<evidence type="ECO:0000313" key="2">
    <source>
        <dbReference type="EMBL" id="OAT53545.1"/>
    </source>
</evidence>
<evidence type="ECO:0000313" key="3">
    <source>
        <dbReference type="Proteomes" id="UP000078224"/>
    </source>
</evidence>
<dbReference type="Gene3D" id="1.10.260.40">
    <property type="entry name" value="lambda repressor-like DNA-binding domains"/>
    <property type="match status" value="1"/>
</dbReference>
<dbReference type="PATRIC" id="fig|1354272.4.peg.818"/>
<gene>
    <name evidence="2" type="ORF">M998_0794</name>
</gene>
<evidence type="ECO:0000259" key="1">
    <source>
        <dbReference type="PROSITE" id="PS50943"/>
    </source>
</evidence>
<dbReference type="SMART" id="SM00530">
    <property type="entry name" value="HTH_XRE"/>
    <property type="match status" value="1"/>
</dbReference>
<proteinExistence type="predicted"/>
<comment type="caution">
    <text evidence="2">The sequence shown here is derived from an EMBL/GenBank/DDBJ whole genome shotgun (WGS) entry which is preliminary data.</text>
</comment>
<sequence length="99" mass="11275">MKNDDLALVSLADLKAELLQDNEVQQRYLELQVRKALIYDLKSARIAKKLTQSQVADRMHTQKQNVSRLEQGEFDPKLGTLLKYAEAVGGRITVDFSQK</sequence>
<dbReference type="OrthoDB" id="9792093at2"/>
<dbReference type="GO" id="GO:0003677">
    <property type="term" value="F:DNA binding"/>
    <property type="evidence" value="ECO:0007669"/>
    <property type="project" value="UniProtKB-KW"/>
</dbReference>
<dbReference type="SUPFAM" id="SSF47413">
    <property type="entry name" value="lambda repressor-like DNA-binding domains"/>
    <property type="match status" value="1"/>
</dbReference>
<name>A0A1B7K0A9_9GAMM</name>
<reference evidence="2 3" key="1">
    <citation type="submission" date="2016-04" db="EMBL/GenBank/DDBJ databases">
        <title>ATOL: Assembling a taxonomically balanced genome-scale reconstruction of the evolutionary history of the Enterobacteriaceae.</title>
        <authorList>
            <person name="Plunkett G.III."/>
            <person name="Neeno-Eckwall E.C."/>
            <person name="Glasner J.D."/>
            <person name="Perna N.T."/>
        </authorList>
    </citation>
    <scope>NUCLEOTIDE SEQUENCE [LARGE SCALE GENOMIC DNA]</scope>
    <source>
        <strain evidence="2 3">ATCC 35613</strain>
    </source>
</reference>